<accession>A0A8S5NS65</accession>
<name>A0A8S5NS65_9CAUD</name>
<dbReference type="EMBL" id="BK015232">
    <property type="protein sequence ID" value="DAD97154.1"/>
    <property type="molecule type" value="Genomic_DNA"/>
</dbReference>
<reference evidence="1" key="1">
    <citation type="journal article" date="2021" name="Proc. Natl. Acad. Sci. U.S.A.">
        <title>A Catalog of Tens of Thousands of Viruses from Human Metagenomes Reveals Hidden Associations with Chronic Diseases.</title>
        <authorList>
            <person name="Tisza M.J."/>
            <person name="Buck C.B."/>
        </authorList>
    </citation>
    <scope>NUCLEOTIDE SEQUENCE</scope>
    <source>
        <strain evidence="1">CtSWe10</strain>
    </source>
</reference>
<sequence>MINILYTKCYILLGIIICFLERKDKDMKFKNLSIFYVNMIMEGKCLFENVPKLLKPYVKQTAIDLGVWEIIENGPAENSEERDN</sequence>
<proteinExistence type="predicted"/>
<evidence type="ECO:0000313" key="1">
    <source>
        <dbReference type="EMBL" id="DAD97154.1"/>
    </source>
</evidence>
<protein>
    <submittedName>
        <fullName evidence="1">Uncharacterized protein</fullName>
    </submittedName>
</protein>
<organism evidence="1">
    <name type="scientific">Siphoviridae sp. ctSWe10</name>
    <dbReference type="NCBI Taxonomy" id="2826344"/>
    <lineage>
        <taxon>Viruses</taxon>
        <taxon>Duplodnaviria</taxon>
        <taxon>Heunggongvirae</taxon>
        <taxon>Uroviricota</taxon>
        <taxon>Caudoviricetes</taxon>
    </lineage>
</organism>